<evidence type="ECO:0000259" key="9">
    <source>
        <dbReference type="PROSITE" id="PS50250"/>
    </source>
</evidence>
<dbReference type="VEuPathDB" id="FungiDB:YALI1_F25254g"/>
<dbReference type="OrthoDB" id="18884at2759"/>
<dbReference type="SMR" id="A0A1D8NP63"/>
<dbReference type="GO" id="GO:0033290">
    <property type="term" value="C:eukaryotic 48S preinitiation complex"/>
    <property type="evidence" value="ECO:0007669"/>
    <property type="project" value="UniProtKB-UniRule"/>
</dbReference>
<dbReference type="EMBL" id="CP017558">
    <property type="protein sequence ID" value="AOW07398.1"/>
    <property type="molecule type" value="Genomic_DNA"/>
</dbReference>
<dbReference type="GO" id="GO:0071541">
    <property type="term" value="C:eukaryotic translation initiation factor 3 complex, eIF3m"/>
    <property type="evidence" value="ECO:0007669"/>
    <property type="project" value="EnsemblFungi"/>
</dbReference>
<feature type="compositionally biased region" description="Basic and acidic residues" evidence="8">
    <location>
        <begin position="789"/>
        <end position="858"/>
    </location>
</feature>
<dbReference type="OMA" id="EHITNKR"/>
<feature type="domain" description="PCI" evidence="9">
    <location>
        <begin position="325"/>
        <end position="498"/>
    </location>
</feature>
<evidence type="ECO:0000256" key="4">
    <source>
        <dbReference type="ARBA" id="ARBA00022884"/>
    </source>
</evidence>
<dbReference type="GeneID" id="2909029"/>
<dbReference type="FunFam" id="1.25.40.860:FF:000003">
    <property type="entry name" value="Eukaryotic translation initiation factor 3 subunit A"/>
    <property type="match status" value="1"/>
</dbReference>
<proteinExistence type="inferred from homology"/>
<dbReference type="InterPro" id="IPR027512">
    <property type="entry name" value="EIF3A"/>
</dbReference>
<dbReference type="GO" id="GO:0043614">
    <property type="term" value="C:multi-eIF complex"/>
    <property type="evidence" value="ECO:0007669"/>
    <property type="project" value="TreeGrafter"/>
</dbReference>
<evidence type="ECO:0000256" key="1">
    <source>
        <dbReference type="ARBA" id="ARBA00004496"/>
    </source>
</evidence>
<feature type="coiled-coil region" evidence="7">
    <location>
        <begin position="548"/>
        <end position="634"/>
    </location>
</feature>
<feature type="region of interest" description="Disordered" evidence="8">
    <location>
        <begin position="789"/>
        <end position="955"/>
    </location>
</feature>
<dbReference type="GO" id="GO:0003729">
    <property type="term" value="F:mRNA binding"/>
    <property type="evidence" value="ECO:0007669"/>
    <property type="project" value="TreeGrafter"/>
</dbReference>
<dbReference type="EMBL" id="KZ857339">
    <property type="protein sequence ID" value="RDW25032.1"/>
    <property type="molecule type" value="Genomic_DNA"/>
</dbReference>
<dbReference type="InterPro" id="IPR000717">
    <property type="entry name" value="PCI_dom"/>
</dbReference>
<dbReference type="eggNOG" id="KOG2072">
    <property type="taxonomic scope" value="Eukaryota"/>
</dbReference>
<protein>
    <recommendedName>
        <fullName evidence="7">Eukaryotic translation initiation factor 3 subunit A</fullName>
        <shortName evidence="7">eIF3a</shortName>
    </recommendedName>
    <alternativeName>
        <fullName evidence="7">Eukaryotic translation initiation factor 3 110 kDa subunit homolog</fullName>
        <shortName evidence="7">eIF3 p110</shortName>
    </alternativeName>
    <alternativeName>
        <fullName evidence="7">Translation initiation factor eIF3, p110 subunit homolog</fullName>
    </alternativeName>
</protein>
<dbReference type="GO" id="GO:0016282">
    <property type="term" value="C:eukaryotic 43S preinitiation complex"/>
    <property type="evidence" value="ECO:0007669"/>
    <property type="project" value="UniProtKB-UniRule"/>
</dbReference>
<evidence type="ECO:0000256" key="3">
    <source>
        <dbReference type="ARBA" id="ARBA00022540"/>
    </source>
</evidence>
<reference evidence="11 13" key="2">
    <citation type="submission" date="2018-07" db="EMBL/GenBank/DDBJ databases">
        <title>Draft Genome Assemblies for Five Robust Yarrowia lipolytica Strains Exhibiting High Lipid Production and Pentose Sugar Utilization and Sugar Alcohol Secretion from Undetoxified Lignocellulosic Biomass Hydrolysates.</title>
        <authorList>
            <consortium name="DOE Joint Genome Institute"/>
            <person name="Walker C."/>
            <person name="Ryu S."/>
            <person name="Na H."/>
            <person name="Zane M."/>
            <person name="LaButti K."/>
            <person name="Lipzen A."/>
            <person name="Haridas S."/>
            <person name="Barry K."/>
            <person name="Grigoriev I.V."/>
            <person name="Quarterman J."/>
            <person name="Slininger P."/>
            <person name="Dien B."/>
            <person name="Trinh C.T."/>
        </authorList>
    </citation>
    <scope>NUCLEOTIDE SEQUENCE [LARGE SCALE GENOMIC DNA]</scope>
    <source>
        <strain evidence="11 13">YB392</strain>
    </source>
</reference>
<comment type="subunit">
    <text evidence="7">Component of the eukaryotic translation initiation factor 3 (eIF-3) complex.</text>
</comment>
<organism evidence="10 12">
    <name type="scientific">Yarrowia lipolytica</name>
    <name type="common">Candida lipolytica</name>
    <dbReference type="NCBI Taxonomy" id="4952"/>
    <lineage>
        <taxon>Eukaryota</taxon>
        <taxon>Fungi</taxon>
        <taxon>Dikarya</taxon>
        <taxon>Ascomycota</taxon>
        <taxon>Saccharomycotina</taxon>
        <taxon>Dipodascomycetes</taxon>
        <taxon>Dipodascales</taxon>
        <taxon>Dipodascales incertae sedis</taxon>
        <taxon>Yarrowia</taxon>
    </lineage>
</organism>
<keyword evidence="5 7" id="KW-0648">Protein biosynthesis</keyword>
<accession>A0A1D8NP63</accession>
<dbReference type="PANTHER" id="PTHR14005">
    <property type="entry name" value="EUKARYOTIC TRANSLATION INITIATION FACTOR 3, THETA SUBUNIT"/>
    <property type="match status" value="1"/>
</dbReference>
<dbReference type="KEGG" id="yli:2909029"/>
<comment type="function">
    <text evidence="7">RNA-binding component of the eukaryotic translation initiation factor 3 (eIF-3) complex, which is involved in protein synthesis of a specialized repertoire of mRNAs and, together with other initiation factors, stimulates binding of mRNA and methionyl-tRNAi to the 40S ribosome. The eIF-3 complex specifically targets and initiates translation of a subset of mRNAs involved in cell proliferation.</text>
</comment>
<dbReference type="Pfam" id="PF01399">
    <property type="entry name" value="PCI"/>
    <property type="match status" value="1"/>
</dbReference>
<evidence type="ECO:0000313" key="10">
    <source>
        <dbReference type="EMBL" id="AOW07398.1"/>
    </source>
</evidence>
<dbReference type="InterPro" id="IPR054711">
    <property type="entry name" value="eIF3a_PCI_TPR-like"/>
</dbReference>
<dbReference type="GO" id="GO:0001732">
    <property type="term" value="P:formation of cytoplasmic translation initiation complex"/>
    <property type="evidence" value="ECO:0007669"/>
    <property type="project" value="UniProtKB-UniRule"/>
</dbReference>
<dbReference type="Proteomes" id="UP000256601">
    <property type="component" value="Unassembled WGS sequence"/>
</dbReference>
<dbReference type="Pfam" id="PF22591">
    <property type="entry name" value="eIF3a_PCI_TPR-like"/>
    <property type="match status" value="1"/>
</dbReference>
<dbReference type="Gene3D" id="4.10.860.10">
    <property type="entry name" value="UVR domain"/>
    <property type="match status" value="1"/>
</dbReference>
<keyword evidence="3 7" id="KW-0396">Initiation factor</keyword>
<evidence type="ECO:0000256" key="5">
    <source>
        <dbReference type="ARBA" id="ARBA00022917"/>
    </source>
</evidence>
<dbReference type="GO" id="GO:0003743">
    <property type="term" value="F:translation initiation factor activity"/>
    <property type="evidence" value="ECO:0007669"/>
    <property type="project" value="UniProtKB-UniRule"/>
</dbReference>
<feature type="coiled-coil region" evidence="7">
    <location>
        <begin position="96"/>
        <end position="125"/>
    </location>
</feature>
<dbReference type="GO" id="GO:0010494">
    <property type="term" value="C:cytoplasmic stress granule"/>
    <property type="evidence" value="ECO:0007669"/>
    <property type="project" value="EnsemblFungi"/>
</dbReference>
<dbReference type="PANTHER" id="PTHR14005:SF0">
    <property type="entry name" value="EUKARYOTIC TRANSLATION INITIATION FACTOR 3 SUBUNIT A"/>
    <property type="match status" value="1"/>
</dbReference>
<reference evidence="10 12" key="1">
    <citation type="journal article" date="2016" name="PLoS ONE">
        <title>Sequence Assembly of Yarrowia lipolytica Strain W29/CLIB89 Shows Transposable Element Diversity.</title>
        <authorList>
            <person name="Magnan C."/>
            <person name="Yu J."/>
            <person name="Chang I."/>
            <person name="Jahn E."/>
            <person name="Kanomata Y."/>
            <person name="Wu J."/>
            <person name="Zeller M."/>
            <person name="Oakes M."/>
            <person name="Baldi P."/>
            <person name="Sandmeyer S."/>
        </authorList>
    </citation>
    <scope>NUCLEOTIDE SEQUENCE [LARGE SCALE GENOMIC DNA]</scope>
    <source>
        <strain evidence="10">CLIB89</strain>
        <strain evidence="12">CLIB89(W29)</strain>
    </source>
</reference>
<dbReference type="GO" id="GO:0002188">
    <property type="term" value="P:translation reinitiation"/>
    <property type="evidence" value="ECO:0007669"/>
    <property type="project" value="TreeGrafter"/>
</dbReference>
<keyword evidence="4 7" id="KW-0694">RNA-binding</keyword>
<dbReference type="HAMAP" id="MF_03000">
    <property type="entry name" value="eIF3a"/>
    <property type="match status" value="1"/>
</dbReference>
<gene>
    <name evidence="7" type="primary">TIF32</name>
    <name evidence="11" type="ORF">B0I71DRAFT_133343</name>
    <name evidence="10" type="ORF">YALI1_F25254g</name>
</gene>
<name>A0A1D8NP63_YARLL</name>
<dbReference type="PROSITE" id="PS50250">
    <property type="entry name" value="PCI"/>
    <property type="match status" value="1"/>
</dbReference>
<comment type="similarity">
    <text evidence="7">Belongs to the eIF-3 subunit A family.</text>
</comment>
<sequence length="955" mass="107121">MAPHQNVRPETVLKRTDELIAVGQQDAALELLHETVSARKARTTSVATLEPIVARFVQLSVDLRKGKIIKDGLHQYKKIVQSTNVNAIEPVIKQFLSLAEQRVTDAQAQADKIADEEEADDLEAEETPEDLLLATVSSEDTKDRTDRRVVTPWLKFLWEAYRSVLDVLRNNSKLEVIYQQVVEQAFNFCLKFSRKTEFRRLCELLRSHLQTTAQKGPNAPPVTATSVDLSDADTLQRYLDTRFSQLNVAVKLELWQEAFRSVEDVHTLLTVSKRPAKPLMMGNYYENLARIFLVAGNYLFHAAAWNKLFHLLSQSPRGAIPVSEYQRVASFVLLSALAIPHNSSAEDRYRNTRLTGLLNLQRTPTRDALLKSALSRNILAHVKPEIKALYKTLEVDFHPLSIRAKLTPVVGAIAEAPEFKPYFAPLYQVILTRLFQQLSQVYESVKLDFVIQLATFPAPFSATPLEIEQFIVRACAQGELAIKIDHDQRSVLFEEVRAATGSASLQDTPIEIVRTQLSRLGRTLSVADPLNSAEAREQQYVAALTTAQDNAEREHAETLARRAEIEARKAQAEAERAQREEEEARKRAQRLLDEELAEKERLAAEQHARELERIRKEQDAIREEEKKKLAEEINAKGIITIDLDKLEGLDTNALRKMQVDQLAKETKELGDRLRVTARRIDHTERAYRMEEIKLVEDDFVKQKQRDREIYDTRIKLIKDTAKAEHDAKVELAKRLQRAVPFYKSFRDDIRVKREAEFTRLREEAVKNLAEAKAARIEEVKAKRIADAKRAEEEAKAAAEAEAKAAAEAEAKAKAEQEMREKLLAEKKAREEANARADAAYEKQRQKEAELEAKLEAKRAGFSGAGRQAPPSGGYVPPSRREGGYVPPSRRGDAGAAPGAGSGGYTPPSRREGGGGGYVPPSRREGGGGGYVPPSRREGGSGAGSGGRYIPPSQRN</sequence>
<evidence type="ECO:0000256" key="6">
    <source>
        <dbReference type="ARBA" id="ARBA00023054"/>
    </source>
</evidence>
<dbReference type="RefSeq" id="XP_505601.1">
    <property type="nucleotide sequence ID" value="XM_505601.1"/>
</dbReference>
<evidence type="ECO:0000256" key="7">
    <source>
        <dbReference type="HAMAP-Rule" id="MF_03000"/>
    </source>
</evidence>
<dbReference type="AlphaFoldDB" id="A0A1D8NP63"/>
<keyword evidence="2 7" id="KW-0963">Cytoplasm</keyword>
<evidence type="ECO:0000313" key="12">
    <source>
        <dbReference type="Proteomes" id="UP000182444"/>
    </source>
</evidence>
<comment type="subcellular location">
    <subcellularLocation>
        <location evidence="1 7">Cytoplasm</location>
    </subcellularLocation>
</comment>
<evidence type="ECO:0000313" key="13">
    <source>
        <dbReference type="Proteomes" id="UP000256601"/>
    </source>
</evidence>
<dbReference type="Gene3D" id="1.25.40.860">
    <property type="match status" value="2"/>
</dbReference>
<dbReference type="Proteomes" id="UP000182444">
    <property type="component" value="Chromosome 1F"/>
</dbReference>
<dbReference type="VEuPathDB" id="FungiDB:YALI0_F18942g"/>
<keyword evidence="6 7" id="KW-0175">Coiled coil</keyword>
<dbReference type="SMART" id="SM00088">
    <property type="entry name" value="PINT"/>
    <property type="match status" value="1"/>
</dbReference>
<dbReference type="GO" id="GO:0071540">
    <property type="term" value="C:eukaryotic translation initiation factor 3 complex, eIF3e"/>
    <property type="evidence" value="ECO:0007669"/>
    <property type="project" value="EnsemblFungi"/>
</dbReference>
<evidence type="ECO:0000313" key="11">
    <source>
        <dbReference type="EMBL" id="RDW25032.1"/>
    </source>
</evidence>
<dbReference type="FunFam" id="4.10.860.10:FF:000001">
    <property type="entry name" value="Eukaryotic translation initiation factor 3 subunit A"/>
    <property type="match status" value="1"/>
</dbReference>
<evidence type="ECO:0000256" key="8">
    <source>
        <dbReference type="SAM" id="MobiDB-lite"/>
    </source>
</evidence>
<evidence type="ECO:0000256" key="2">
    <source>
        <dbReference type="ARBA" id="ARBA00022490"/>
    </source>
</evidence>